<dbReference type="Pfam" id="PF01607">
    <property type="entry name" value="CBM_14"/>
    <property type="match status" value="1"/>
</dbReference>
<feature type="domain" description="Chitin-binding type-2" evidence="1">
    <location>
        <begin position="1"/>
        <end position="49"/>
    </location>
</feature>
<name>E2AN70_CAMFO</name>
<dbReference type="GO" id="GO:0005576">
    <property type="term" value="C:extracellular region"/>
    <property type="evidence" value="ECO:0007669"/>
    <property type="project" value="InterPro"/>
</dbReference>
<evidence type="ECO:0000313" key="3">
    <source>
        <dbReference type="Proteomes" id="UP000000311"/>
    </source>
</evidence>
<dbReference type="AlphaFoldDB" id="E2AN70"/>
<dbReference type="EMBL" id="GL441102">
    <property type="protein sequence ID" value="EFN65121.1"/>
    <property type="molecule type" value="Genomic_DNA"/>
</dbReference>
<reference evidence="2 3" key="1">
    <citation type="journal article" date="2010" name="Science">
        <title>Genomic comparison of the ants Camponotus floridanus and Harpegnathos saltator.</title>
        <authorList>
            <person name="Bonasio R."/>
            <person name="Zhang G."/>
            <person name="Ye C."/>
            <person name="Mutti N.S."/>
            <person name="Fang X."/>
            <person name="Qin N."/>
            <person name="Donahue G."/>
            <person name="Yang P."/>
            <person name="Li Q."/>
            <person name="Li C."/>
            <person name="Zhang P."/>
            <person name="Huang Z."/>
            <person name="Berger S.L."/>
            <person name="Reinberg D."/>
            <person name="Wang J."/>
            <person name="Liebig J."/>
        </authorList>
    </citation>
    <scope>NUCLEOTIDE SEQUENCE [LARGE SCALE GENOMIC DNA]</scope>
    <source>
        <strain evidence="3">C129</strain>
    </source>
</reference>
<organism evidence="3">
    <name type="scientific">Camponotus floridanus</name>
    <name type="common">Florida carpenter ant</name>
    <dbReference type="NCBI Taxonomy" id="104421"/>
    <lineage>
        <taxon>Eukaryota</taxon>
        <taxon>Metazoa</taxon>
        <taxon>Ecdysozoa</taxon>
        <taxon>Arthropoda</taxon>
        <taxon>Hexapoda</taxon>
        <taxon>Insecta</taxon>
        <taxon>Pterygota</taxon>
        <taxon>Neoptera</taxon>
        <taxon>Endopterygota</taxon>
        <taxon>Hymenoptera</taxon>
        <taxon>Apocrita</taxon>
        <taxon>Aculeata</taxon>
        <taxon>Formicoidea</taxon>
        <taxon>Formicidae</taxon>
        <taxon>Formicinae</taxon>
        <taxon>Camponotus</taxon>
    </lineage>
</organism>
<dbReference type="InParanoid" id="E2AN70"/>
<dbReference type="PANTHER" id="PTHR22933:SF43">
    <property type="entry name" value="LP10131P"/>
    <property type="match status" value="1"/>
</dbReference>
<dbReference type="SUPFAM" id="SSF57625">
    <property type="entry name" value="Invertebrate chitin-binding proteins"/>
    <property type="match status" value="1"/>
</dbReference>
<keyword evidence="3" id="KW-1185">Reference proteome</keyword>
<dbReference type="GO" id="GO:0008061">
    <property type="term" value="F:chitin binding"/>
    <property type="evidence" value="ECO:0007669"/>
    <property type="project" value="InterPro"/>
</dbReference>
<evidence type="ECO:0000259" key="1">
    <source>
        <dbReference type="PROSITE" id="PS50940"/>
    </source>
</evidence>
<dbReference type="InterPro" id="IPR036508">
    <property type="entry name" value="Chitin-bd_dom_sf"/>
</dbReference>
<accession>E2AN70</accession>
<dbReference type="OMA" id="VYHICHD"/>
<dbReference type="PANTHER" id="PTHR22933">
    <property type="entry name" value="FI18007P1-RELATED"/>
    <property type="match status" value="1"/>
</dbReference>
<evidence type="ECO:0000313" key="2">
    <source>
        <dbReference type="EMBL" id="EFN65121.1"/>
    </source>
</evidence>
<gene>
    <name evidence="2" type="ORF">EAG_06184</name>
</gene>
<dbReference type="Proteomes" id="UP000000311">
    <property type="component" value="Unassembled WGS sequence"/>
</dbReference>
<feature type="non-terminal residue" evidence="2">
    <location>
        <position position="72"/>
    </location>
</feature>
<dbReference type="InterPro" id="IPR002557">
    <property type="entry name" value="Chitin-bd_dom"/>
</dbReference>
<dbReference type="InterPro" id="IPR052976">
    <property type="entry name" value="Scoloptoxin-like"/>
</dbReference>
<dbReference type="OrthoDB" id="6514762at2759"/>
<proteinExistence type="predicted"/>
<sequence length="72" mass="8273">GYYADEAAGCQVFHVCHDVLVSSFLCPIGSTFSQKLLTCDWWTKVDCSASNRYLERNRDSYQIDDDEMIRKA</sequence>
<feature type="non-terminal residue" evidence="2">
    <location>
        <position position="1"/>
    </location>
</feature>
<dbReference type="STRING" id="104421.E2AN70"/>
<protein>
    <recommendedName>
        <fullName evidence="1">Chitin-binding type-2 domain-containing protein</fullName>
    </recommendedName>
</protein>
<dbReference type="PROSITE" id="PS50940">
    <property type="entry name" value="CHIT_BIND_II"/>
    <property type="match status" value="1"/>
</dbReference>
<dbReference type="Gene3D" id="2.170.140.10">
    <property type="entry name" value="Chitin binding domain"/>
    <property type="match status" value="1"/>
</dbReference>